<dbReference type="AlphaFoldDB" id="A0A1M4PMF9"/>
<name>A0A1M4PMF9_9FIRM</name>
<protein>
    <submittedName>
        <fullName evidence="1">Uncharacterized protein</fullName>
    </submittedName>
</protein>
<reference evidence="1 2" key="1">
    <citation type="submission" date="2016-11" db="EMBL/GenBank/DDBJ databases">
        <authorList>
            <person name="Manzoor S."/>
        </authorList>
    </citation>
    <scope>NUCLEOTIDE SEQUENCE [LARGE SCALE GENOMIC DNA]</scope>
    <source>
        <strain evidence="1">Clostridium ultunense strain Esp</strain>
    </source>
</reference>
<accession>A0A1M4PMF9</accession>
<organism evidence="1 2">
    <name type="scientific">[Clostridium] ultunense Esp</name>
    <dbReference type="NCBI Taxonomy" id="1288971"/>
    <lineage>
        <taxon>Bacteria</taxon>
        <taxon>Bacillati</taxon>
        <taxon>Bacillota</taxon>
        <taxon>Tissierellia</taxon>
        <taxon>Tissierellales</taxon>
        <taxon>Tepidimicrobiaceae</taxon>
        <taxon>Schnuerera</taxon>
    </lineage>
</organism>
<dbReference type="EMBL" id="LT669839">
    <property type="protein sequence ID" value="SHD76663.1"/>
    <property type="molecule type" value="Genomic_DNA"/>
</dbReference>
<proteinExistence type="predicted"/>
<gene>
    <name evidence="1" type="ORF">CUESP1_1291</name>
</gene>
<evidence type="ECO:0000313" key="2">
    <source>
        <dbReference type="Proteomes" id="UP000245423"/>
    </source>
</evidence>
<evidence type="ECO:0000313" key="1">
    <source>
        <dbReference type="EMBL" id="SHD76663.1"/>
    </source>
</evidence>
<sequence>MQKTFPYDFTLKHEIIRYNNYKQFMRFQKVKEGYFCGGEYPLDPKVC</sequence>
<dbReference type="Proteomes" id="UP000245423">
    <property type="component" value="Chromosome 1"/>
</dbReference>
<keyword evidence="2" id="KW-1185">Reference proteome</keyword>